<accession>A0A9P6CSF0</accession>
<sequence length="478" mass="54404">MSSSSTTVVPAEVIDLIVDEISQIRDERTRNKALASVALVSWYCRHRAHARLFSNLYITETQRASGTLRIRSLLQLIEADKESEISGVASYIRSFSVHLVGPTSRIRASLDNGTLASILRRIFKTKDVGPRSLSLSFLPRGNLRNVFDWTTLNADFLSAFHDLCYNPSLTTLHLAHFVNLPRTLLHHSFIKNVRFSKVQLANTDDEDEIPEEARGESILDDPDISALEEGQAVPLESIDTDHSLPLLFLIDMTPQQILHPKLAFSQLRCLTAHINSIEDFHKTRWILINAASTLKKLDIILFTNDEMPETHWRVAFSQLAELKTISVMQNSTSYKHPGRTSIPQICSFMEHFTLHPNLEEVKISMFLYSHRDLTARTPEEIFDGHDLSPLDQLFSHARFYTLKRLSVEFKFNLYLPRGNWDIQAFRAASREHVGRSFALTSATHAALAINFKFDIHAIRYDHEQTNSFSSPLLNTTPV</sequence>
<comment type="caution">
    <text evidence="1">The sequence shown here is derived from an EMBL/GenBank/DDBJ whole genome shotgun (WGS) entry which is preliminary data.</text>
</comment>
<protein>
    <submittedName>
        <fullName evidence="1">Uncharacterized protein</fullName>
    </submittedName>
</protein>
<proteinExistence type="predicted"/>
<dbReference type="OrthoDB" id="2985946at2759"/>
<name>A0A9P6CSF0_9AGAR</name>
<organism evidence="1 2">
    <name type="scientific">Pholiota conissans</name>
    <dbReference type="NCBI Taxonomy" id="109636"/>
    <lineage>
        <taxon>Eukaryota</taxon>
        <taxon>Fungi</taxon>
        <taxon>Dikarya</taxon>
        <taxon>Basidiomycota</taxon>
        <taxon>Agaricomycotina</taxon>
        <taxon>Agaricomycetes</taxon>
        <taxon>Agaricomycetidae</taxon>
        <taxon>Agaricales</taxon>
        <taxon>Agaricineae</taxon>
        <taxon>Strophariaceae</taxon>
        <taxon>Pholiota</taxon>
    </lineage>
</organism>
<keyword evidence="2" id="KW-1185">Reference proteome</keyword>
<evidence type="ECO:0000313" key="2">
    <source>
        <dbReference type="Proteomes" id="UP000807469"/>
    </source>
</evidence>
<dbReference type="Proteomes" id="UP000807469">
    <property type="component" value="Unassembled WGS sequence"/>
</dbReference>
<evidence type="ECO:0000313" key="1">
    <source>
        <dbReference type="EMBL" id="KAF9472045.1"/>
    </source>
</evidence>
<dbReference type="EMBL" id="MU155586">
    <property type="protein sequence ID" value="KAF9472045.1"/>
    <property type="molecule type" value="Genomic_DNA"/>
</dbReference>
<reference evidence="1" key="1">
    <citation type="submission" date="2020-11" db="EMBL/GenBank/DDBJ databases">
        <authorList>
            <consortium name="DOE Joint Genome Institute"/>
            <person name="Ahrendt S."/>
            <person name="Riley R."/>
            <person name="Andreopoulos W."/>
            <person name="Labutti K."/>
            <person name="Pangilinan J."/>
            <person name="Ruiz-Duenas F.J."/>
            <person name="Barrasa J.M."/>
            <person name="Sanchez-Garcia M."/>
            <person name="Camarero S."/>
            <person name="Miyauchi S."/>
            <person name="Serrano A."/>
            <person name="Linde D."/>
            <person name="Babiker R."/>
            <person name="Drula E."/>
            <person name="Ayuso-Fernandez I."/>
            <person name="Pacheco R."/>
            <person name="Padilla G."/>
            <person name="Ferreira P."/>
            <person name="Barriuso J."/>
            <person name="Kellner H."/>
            <person name="Castanera R."/>
            <person name="Alfaro M."/>
            <person name="Ramirez L."/>
            <person name="Pisabarro A.G."/>
            <person name="Kuo A."/>
            <person name="Tritt A."/>
            <person name="Lipzen A."/>
            <person name="He G."/>
            <person name="Yan M."/>
            <person name="Ng V."/>
            <person name="Cullen D."/>
            <person name="Martin F."/>
            <person name="Rosso M.-N."/>
            <person name="Henrissat B."/>
            <person name="Hibbett D."/>
            <person name="Martinez A.T."/>
            <person name="Grigoriev I.V."/>
        </authorList>
    </citation>
    <scope>NUCLEOTIDE SEQUENCE</scope>
    <source>
        <strain evidence="1">CIRM-BRFM 674</strain>
    </source>
</reference>
<dbReference type="AlphaFoldDB" id="A0A9P6CSF0"/>
<gene>
    <name evidence="1" type="ORF">BDN70DRAFT_998357</name>
</gene>